<evidence type="ECO:0000256" key="1">
    <source>
        <dbReference type="ARBA" id="ARBA00022617"/>
    </source>
</evidence>
<evidence type="ECO:0000256" key="3">
    <source>
        <dbReference type="ARBA" id="ARBA00023004"/>
    </source>
</evidence>
<organism evidence="7 8">
    <name type="scientific">Mucilaginibacter ginsenosidivorax</name>
    <dbReference type="NCBI Taxonomy" id="862126"/>
    <lineage>
        <taxon>Bacteria</taxon>
        <taxon>Pseudomonadati</taxon>
        <taxon>Bacteroidota</taxon>
        <taxon>Sphingobacteriia</taxon>
        <taxon>Sphingobacteriales</taxon>
        <taxon>Sphingobacteriaceae</taxon>
        <taxon>Mucilaginibacter</taxon>
    </lineage>
</organism>
<dbReference type="EMBL" id="CP042437">
    <property type="protein sequence ID" value="QEC77004.1"/>
    <property type="molecule type" value="Genomic_DNA"/>
</dbReference>
<dbReference type="PANTHER" id="PTHR35008">
    <property type="entry name" value="BLL4482 PROTEIN-RELATED"/>
    <property type="match status" value="1"/>
</dbReference>
<evidence type="ECO:0000313" key="7">
    <source>
        <dbReference type="EMBL" id="QEC77004.1"/>
    </source>
</evidence>
<dbReference type="InterPro" id="IPR009056">
    <property type="entry name" value="Cyt_c-like_dom"/>
</dbReference>
<evidence type="ECO:0000256" key="4">
    <source>
        <dbReference type="PROSITE-ProRule" id="PRU00433"/>
    </source>
</evidence>
<evidence type="ECO:0000256" key="5">
    <source>
        <dbReference type="SAM" id="Phobius"/>
    </source>
</evidence>
<dbReference type="InterPro" id="IPR051459">
    <property type="entry name" value="Cytochrome_c-type_DH"/>
</dbReference>
<dbReference type="InterPro" id="IPR036909">
    <property type="entry name" value="Cyt_c-like_dom_sf"/>
</dbReference>
<feature type="domain" description="Cytochrome c" evidence="6">
    <location>
        <begin position="205"/>
        <end position="295"/>
    </location>
</feature>
<keyword evidence="2 4" id="KW-0479">Metal-binding</keyword>
<gene>
    <name evidence="7" type="ORF">FSB76_14020</name>
</gene>
<keyword evidence="5" id="KW-0812">Transmembrane</keyword>
<dbReference type="KEGG" id="mgk:FSB76_14020"/>
<dbReference type="PROSITE" id="PS51007">
    <property type="entry name" value="CYTC"/>
    <property type="match status" value="1"/>
</dbReference>
<dbReference type="SUPFAM" id="SSF46626">
    <property type="entry name" value="Cytochrome c"/>
    <property type="match status" value="2"/>
</dbReference>
<dbReference type="Gene3D" id="1.10.760.10">
    <property type="entry name" value="Cytochrome c-like domain"/>
    <property type="match status" value="2"/>
</dbReference>
<evidence type="ECO:0000313" key="8">
    <source>
        <dbReference type="Proteomes" id="UP000321362"/>
    </source>
</evidence>
<accession>A0A5B8VZQ0</accession>
<dbReference type="GO" id="GO:0046872">
    <property type="term" value="F:metal ion binding"/>
    <property type="evidence" value="ECO:0007669"/>
    <property type="project" value="UniProtKB-KW"/>
</dbReference>
<dbReference type="AlphaFoldDB" id="A0A5B8VZQ0"/>
<keyword evidence="1 4" id="KW-0349">Heme</keyword>
<dbReference type="OrthoDB" id="9779283at2"/>
<reference evidence="7 8" key="1">
    <citation type="journal article" date="2013" name="J. Microbiol.">
        <title>Mucilaginibacter ginsenosidivorax sp. nov., with ginsenoside converting activity isolated from sediment.</title>
        <authorList>
            <person name="Kim J.K."/>
            <person name="Choi T.E."/>
            <person name="Liu Q.M."/>
            <person name="Park H.Y."/>
            <person name="Yi T.H."/>
            <person name="Yoon M.H."/>
            <person name="Kim S.C."/>
            <person name="Im W.T."/>
        </authorList>
    </citation>
    <scope>NUCLEOTIDE SEQUENCE [LARGE SCALE GENOMIC DNA]</scope>
    <source>
        <strain evidence="7 8">KHI28</strain>
    </source>
</reference>
<keyword evidence="5" id="KW-1133">Transmembrane helix</keyword>
<feature type="transmembrane region" description="Helical" evidence="5">
    <location>
        <begin position="20"/>
        <end position="36"/>
    </location>
</feature>
<dbReference type="GO" id="GO:0020037">
    <property type="term" value="F:heme binding"/>
    <property type="evidence" value="ECO:0007669"/>
    <property type="project" value="InterPro"/>
</dbReference>
<keyword evidence="5" id="KW-0472">Membrane</keyword>
<evidence type="ECO:0000256" key="2">
    <source>
        <dbReference type="ARBA" id="ARBA00022723"/>
    </source>
</evidence>
<sequence>MNIDTKNIKAMTKFSRNHISVSLMLVVAVAMVFVWSCNGPEENGAAVKTALKAPPKKENITDAGLPPRTQNIPAGKKGDLIRYGRQLITSTALYLGPKGSVAQITNGMNCQNCHLDAGTRLFANNFAGFTASYPKKSNRSGVVISASVRISECFERSLNGAMPDTGTKEIKAIMAYLQWLGKNVKKGQVLFGNTTPRLKFMDSAADPLSGKAVFIQKCRSCHGANGEGLPAAGKLSYTYPPLWGPNSYNDGAGMYRIGNLAGFVKANMPFGATYQSPQLTDKECWDVAAFINSQPRPHKNQDKDYPDLQQKPIDLPFGPYADGFTARQHKYGPFGPIQQFHHKKA</sequence>
<proteinExistence type="predicted"/>
<dbReference type="GO" id="GO:0009055">
    <property type="term" value="F:electron transfer activity"/>
    <property type="evidence" value="ECO:0007669"/>
    <property type="project" value="InterPro"/>
</dbReference>
<keyword evidence="3 4" id="KW-0408">Iron</keyword>
<name>A0A5B8VZQ0_9SPHI</name>
<keyword evidence="8" id="KW-1185">Reference proteome</keyword>
<dbReference type="Pfam" id="PF00034">
    <property type="entry name" value="Cytochrom_C"/>
    <property type="match status" value="1"/>
</dbReference>
<evidence type="ECO:0000259" key="6">
    <source>
        <dbReference type="PROSITE" id="PS51007"/>
    </source>
</evidence>
<protein>
    <submittedName>
        <fullName evidence="7">C-type cytochrome</fullName>
    </submittedName>
</protein>
<dbReference type="Proteomes" id="UP000321362">
    <property type="component" value="Chromosome"/>
</dbReference>
<dbReference type="PANTHER" id="PTHR35008:SF9">
    <property type="entry name" value="CYTOCHROME C DOMAIN-CONTAINING PROTEIN"/>
    <property type="match status" value="1"/>
</dbReference>